<dbReference type="SUPFAM" id="SSF52833">
    <property type="entry name" value="Thioredoxin-like"/>
    <property type="match status" value="1"/>
</dbReference>
<reference evidence="5" key="1">
    <citation type="journal article" date="2019" name="Int. J. Syst. Evol. Microbiol.">
        <title>The Global Catalogue of Microorganisms (GCM) 10K type strain sequencing project: providing services to taxonomists for standard genome sequencing and annotation.</title>
        <authorList>
            <consortium name="The Broad Institute Genomics Platform"/>
            <consortium name="The Broad Institute Genome Sequencing Center for Infectious Disease"/>
            <person name="Wu L."/>
            <person name="Ma J."/>
        </authorList>
    </citation>
    <scope>NUCLEOTIDE SEQUENCE [LARGE SCALE GENOMIC DNA]</scope>
    <source>
        <strain evidence="5">CGMCC 1.15928</strain>
    </source>
</reference>
<dbReference type="Proteomes" id="UP000628854">
    <property type="component" value="Unassembled WGS sequence"/>
</dbReference>
<organism evidence="4 5">
    <name type="scientific">Henriciella pelagia</name>
    <dbReference type="NCBI Taxonomy" id="1977912"/>
    <lineage>
        <taxon>Bacteria</taxon>
        <taxon>Pseudomonadati</taxon>
        <taxon>Pseudomonadota</taxon>
        <taxon>Alphaproteobacteria</taxon>
        <taxon>Hyphomonadales</taxon>
        <taxon>Hyphomonadaceae</taxon>
        <taxon>Henriciella</taxon>
    </lineage>
</organism>
<dbReference type="InterPro" id="IPR004045">
    <property type="entry name" value="Glutathione_S-Trfase_N"/>
</dbReference>
<dbReference type="Gene3D" id="1.20.1050.10">
    <property type="match status" value="1"/>
</dbReference>
<dbReference type="CDD" id="cd03207">
    <property type="entry name" value="GST_C_8"/>
    <property type="match status" value="1"/>
</dbReference>
<evidence type="ECO:0000313" key="5">
    <source>
        <dbReference type="Proteomes" id="UP000628854"/>
    </source>
</evidence>
<evidence type="ECO:0000259" key="2">
    <source>
        <dbReference type="PROSITE" id="PS50404"/>
    </source>
</evidence>
<dbReference type="InterPro" id="IPR040079">
    <property type="entry name" value="Glutathione_S-Trfase"/>
</dbReference>
<dbReference type="Pfam" id="PF02798">
    <property type="entry name" value="GST_N"/>
    <property type="match status" value="1"/>
</dbReference>
<dbReference type="PROSITE" id="PS50405">
    <property type="entry name" value="GST_CTER"/>
    <property type="match status" value="1"/>
</dbReference>
<dbReference type="InterPro" id="IPR036249">
    <property type="entry name" value="Thioredoxin-like_sf"/>
</dbReference>
<dbReference type="SFLD" id="SFLDS00019">
    <property type="entry name" value="Glutathione_Transferase_(cytos"/>
    <property type="match status" value="1"/>
</dbReference>
<protein>
    <submittedName>
        <fullName evidence="4">Glutathione S-transferase</fullName>
    </submittedName>
</protein>
<feature type="domain" description="GST N-terminal" evidence="2">
    <location>
        <begin position="14"/>
        <end position="93"/>
    </location>
</feature>
<dbReference type="PANTHER" id="PTHR44051">
    <property type="entry name" value="GLUTATHIONE S-TRANSFERASE-RELATED"/>
    <property type="match status" value="1"/>
</dbReference>
<gene>
    <name evidence="4" type="ORF">GCM10011503_22800</name>
</gene>
<evidence type="ECO:0000313" key="4">
    <source>
        <dbReference type="EMBL" id="GGB73552.1"/>
    </source>
</evidence>
<dbReference type="PROSITE" id="PS50404">
    <property type="entry name" value="GST_NTER"/>
    <property type="match status" value="1"/>
</dbReference>
<accession>A0ABQ1JS17</accession>
<name>A0ABQ1JS17_9PROT</name>
<dbReference type="Gene3D" id="3.40.30.10">
    <property type="entry name" value="Glutaredoxin"/>
    <property type="match status" value="1"/>
</dbReference>
<dbReference type="SFLD" id="SFLDG00358">
    <property type="entry name" value="Main_(cytGST)"/>
    <property type="match status" value="1"/>
</dbReference>
<dbReference type="InterPro" id="IPR036282">
    <property type="entry name" value="Glutathione-S-Trfase_C_sf"/>
</dbReference>
<dbReference type="CDD" id="cd03046">
    <property type="entry name" value="GST_N_GTT1_like"/>
    <property type="match status" value="1"/>
</dbReference>
<dbReference type="RefSeq" id="WP_084391998.1">
    <property type="nucleotide sequence ID" value="NZ_BMKF01000002.1"/>
</dbReference>
<comment type="caution">
    <text evidence="4">The sequence shown here is derived from an EMBL/GenBank/DDBJ whole genome shotgun (WGS) entry which is preliminary data.</text>
</comment>
<proteinExistence type="inferred from homology"/>
<dbReference type="InterPro" id="IPR010987">
    <property type="entry name" value="Glutathione-S-Trfase_C-like"/>
</dbReference>
<dbReference type="InterPro" id="IPR004046">
    <property type="entry name" value="GST_C"/>
</dbReference>
<evidence type="ECO:0000256" key="1">
    <source>
        <dbReference type="RuleBase" id="RU003494"/>
    </source>
</evidence>
<feature type="domain" description="GST C-terminal" evidence="3">
    <location>
        <begin position="96"/>
        <end position="226"/>
    </location>
</feature>
<dbReference type="PANTHER" id="PTHR44051:SF8">
    <property type="entry name" value="GLUTATHIONE S-TRANSFERASE GSTA"/>
    <property type="match status" value="1"/>
</dbReference>
<dbReference type="Pfam" id="PF00043">
    <property type="entry name" value="GST_C"/>
    <property type="match status" value="1"/>
</dbReference>
<dbReference type="SUPFAM" id="SSF47616">
    <property type="entry name" value="GST C-terminal domain-like"/>
    <property type="match status" value="1"/>
</dbReference>
<sequence>MPIDPNADITLFAFSWVPELARGYVRDHRARWAMEEAGIGYKTKLVHAAEEKPEWYLAEQPFGQVPALVDGDVHLFESGAILLHLGQKSESLMPTDARGRAATQSWLFSALNSIEQYTLELFFLHVVFAEEEWTKLRIPSAHDFIRRRLGQLSDALGDKDYLIGRFTVADIMMATVLRDVDRQMPLTNLPALDAYLKRCLARPAFQRAIDAQFADFTGKAPEGFAA</sequence>
<evidence type="ECO:0000259" key="3">
    <source>
        <dbReference type="PROSITE" id="PS50405"/>
    </source>
</evidence>
<comment type="similarity">
    <text evidence="1">Belongs to the GST superfamily.</text>
</comment>
<keyword evidence="5" id="KW-1185">Reference proteome</keyword>
<dbReference type="EMBL" id="BMKF01000002">
    <property type="protein sequence ID" value="GGB73552.1"/>
    <property type="molecule type" value="Genomic_DNA"/>
</dbReference>